<keyword evidence="2" id="KW-1185">Reference proteome</keyword>
<sequence>SSSTAIGRGIKQKTLRFMQNRGWQRRQLPTSGNWIIESMCSFLKVRGCSKVSNL</sequence>
<reference evidence="1 2" key="1">
    <citation type="submission" date="2019-01" db="EMBL/GenBank/DDBJ databases">
        <authorList>
            <person name="Alioto T."/>
            <person name="Alioto T."/>
        </authorList>
    </citation>
    <scope>NUCLEOTIDE SEQUENCE [LARGE SCALE GENOMIC DNA]</scope>
</reference>
<dbReference type="AlphaFoldDB" id="A0A485NCE8"/>
<dbReference type="EMBL" id="CAAGRJ010010356">
    <property type="protein sequence ID" value="VFV27762.1"/>
    <property type="molecule type" value="Genomic_DNA"/>
</dbReference>
<evidence type="ECO:0000313" key="1">
    <source>
        <dbReference type="EMBL" id="VFV27762.1"/>
    </source>
</evidence>
<accession>A0A485NCE8</accession>
<proteinExistence type="predicted"/>
<feature type="non-terminal residue" evidence="1">
    <location>
        <position position="54"/>
    </location>
</feature>
<feature type="non-terminal residue" evidence="1">
    <location>
        <position position="1"/>
    </location>
</feature>
<organism evidence="1 2">
    <name type="scientific">Lynx pardinus</name>
    <name type="common">Iberian lynx</name>
    <name type="synonym">Felis pardina</name>
    <dbReference type="NCBI Taxonomy" id="191816"/>
    <lineage>
        <taxon>Eukaryota</taxon>
        <taxon>Metazoa</taxon>
        <taxon>Chordata</taxon>
        <taxon>Craniata</taxon>
        <taxon>Vertebrata</taxon>
        <taxon>Euteleostomi</taxon>
        <taxon>Mammalia</taxon>
        <taxon>Eutheria</taxon>
        <taxon>Laurasiatheria</taxon>
        <taxon>Carnivora</taxon>
        <taxon>Feliformia</taxon>
        <taxon>Felidae</taxon>
        <taxon>Felinae</taxon>
        <taxon>Lynx</taxon>
    </lineage>
</organism>
<protein>
    <submittedName>
        <fullName evidence="1">Uncharacterized protein</fullName>
    </submittedName>
</protein>
<gene>
    <name evidence="1" type="ORF">LYPA_23C014948</name>
</gene>
<dbReference type="Proteomes" id="UP000386466">
    <property type="component" value="Unassembled WGS sequence"/>
</dbReference>
<evidence type="ECO:0000313" key="2">
    <source>
        <dbReference type="Proteomes" id="UP000386466"/>
    </source>
</evidence>
<name>A0A485NCE8_LYNPA</name>